<evidence type="ECO:0000259" key="1">
    <source>
        <dbReference type="PROSITE" id="PS50878"/>
    </source>
</evidence>
<dbReference type="EMBL" id="OV696703">
    <property type="protein sequence ID" value="CAH1250099.1"/>
    <property type="molecule type" value="Genomic_DNA"/>
</dbReference>
<name>A0A8J9Z945_BRALA</name>
<accession>A0A8J9Z945</accession>
<evidence type="ECO:0000313" key="2">
    <source>
        <dbReference type="EMBL" id="CAH1250099.1"/>
    </source>
</evidence>
<dbReference type="Proteomes" id="UP000838412">
    <property type="component" value="Chromosome 18"/>
</dbReference>
<gene>
    <name evidence="2" type="primary">Hypp8766</name>
    <name evidence="2" type="ORF">BLAG_LOCUS10961</name>
</gene>
<proteinExistence type="predicted"/>
<keyword evidence="3" id="KW-1185">Reference proteome</keyword>
<dbReference type="CDD" id="cd01650">
    <property type="entry name" value="RT_nLTR_like"/>
    <property type="match status" value="1"/>
</dbReference>
<dbReference type="InterPro" id="IPR043502">
    <property type="entry name" value="DNA/RNA_pol_sf"/>
</dbReference>
<sequence length="467" mass="53340">MTVHPDGVRKLLNAVKPHKASGPDGIPNRVLKELAGELAPVLAALFNQSLQHECVPEDWTKAMVTPVFKKGGVHDPGNYRPVSLTCVISKLMEHVLCKHILNHLEKNHLLTSFQHGFRKAHSERLLSKLAHYGIRGPIQRWIRSFLQDRSMWVVADGECSPSTRVLSGVPQGTVLGPLLFLMYINDLPSCLTPGTTARLFADDCLVYREIRGQEDQVILQRDLVALQDWATTWGMKFNPKKCNTMSITRNKNPLTRMYEMCGELLQQTREAKYLVVTLSQDLKWSAHVNTTVKRANHTLNFLSRNLRFCPRQVRETAYFSLVRSSMEYAAVVWDPFRQKDIDALEMVNRRAARFVTSNYRRQDVSVTALLRDLKWPSLQTRRQDAHLVMMYKITNGLVAVLPTRLTPAHARTRANHAHKYRTLQPKCDTAKFAYFARTILEWNNLSAHVVDSPSLDTFKSRLLSSHP</sequence>
<organism evidence="2 3">
    <name type="scientific">Branchiostoma lanceolatum</name>
    <name type="common">Common lancelet</name>
    <name type="synonym">Amphioxus lanceolatum</name>
    <dbReference type="NCBI Taxonomy" id="7740"/>
    <lineage>
        <taxon>Eukaryota</taxon>
        <taxon>Metazoa</taxon>
        <taxon>Chordata</taxon>
        <taxon>Cephalochordata</taxon>
        <taxon>Leptocardii</taxon>
        <taxon>Amphioxiformes</taxon>
        <taxon>Branchiostomatidae</taxon>
        <taxon>Branchiostoma</taxon>
    </lineage>
</organism>
<protein>
    <submittedName>
        <fullName evidence="2">Hypp8766 protein</fullName>
    </submittedName>
</protein>
<dbReference type="AlphaFoldDB" id="A0A8J9Z945"/>
<dbReference type="SUPFAM" id="SSF56672">
    <property type="entry name" value="DNA/RNA polymerases"/>
    <property type="match status" value="1"/>
</dbReference>
<reference evidence="2" key="1">
    <citation type="submission" date="2022-01" db="EMBL/GenBank/DDBJ databases">
        <authorList>
            <person name="Braso-Vives M."/>
        </authorList>
    </citation>
    <scope>NUCLEOTIDE SEQUENCE</scope>
</reference>
<dbReference type="InterPro" id="IPR000477">
    <property type="entry name" value="RT_dom"/>
</dbReference>
<evidence type="ECO:0000313" key="3">
    <source>
        <dbReference type="Proteomes" id="UP000838412"/>
    </source>
</evidence>
<dbReference type="Pfam" id="PF00078">
    <property type="entry name" value="RVT_1"/>
    <property type="match status" value="1"/>
</dbReference>
<dbReference type="PANTHER" id="PTHR33332">
    <property type="entry name" value="REVERSE TRANSCRIPTASE DOMAIN-CONTAINING PROTEIN"/>
    <property type="match status" value="1"/>
</dbReference>
<dbReference type="OrthoDB" id="6154697at2759"/>
<feature type="domain" description="Reverse transcriptase" evidence="1">
    <location>
        <begin position="48"/>
        <end position="278"/>
    </location>
</feature>
<dbReference type="PROSITE" id="PS50878">
    <property type="entry name" value="RT_POL"/>
    <property type="match status" value="1"/>
</dbReference>